<organism evidence="2 3">
    <name type="scientific">Thermomonas brevis</name>
    <dbReference type="NCBI Taxonomy" id="215691"/>
    <lineage>
        <taxon>Bacteria</taxon>
        <taxon>Pseudomonadati</taxon>
        <taxon>Pseudomonadota</taxon>
        <taxon>Gammaproteobacteria</taxon>
        <taxon>Lysobacterales</taxon>
        <taxon>Lysobacteraceae</taxon>
        <taxon>Thermomonas</taxon>
    </lineage>
</organism>
<keyword evidence="3" id="KW-1185">Reference proteome</keyword>
<dbReference type="EMBL" id="CP060711">
    <property type="protein sequence ID" value="QNN47788.1"/>
    <property type="molecule type" value="Genomic_DNA"/>
</dbReference>
<evidence type="ECO:0000313" key="2">
    <source>
        <dbReference type="EMBL" id="QNN47788.1"/>
    </source>
</evidence>
<dbReference type="Proteomes" id="UP000515977">
    <property type="component" value="Chromosome"/>
</dbReference>
<dbReference type="RefSeq" id="WP_187571532.1">
    <property type="nucleotide sequence ID" value="NZ_CP060711.1"/>
</dbReference>
<dbReference type="PANTHER" id="PTHR23419:SF8">
    <property type="entry name" value="FI09726P"/>
    <property type="match status" value="1"/>
</dbReference>
<dbReference type="InterPro" id="IPR015867">
    <property type="entry name" value="N-reg_PII/ATP_PRibTrfase_C"/>
</dbReference>
<protein>
    <submittedName>
        <fullName evidence="2">Divalent-cation tolerance protein CutA</fullName>
    </submittedName>
</protein>
<dbReference type="KEGG" id="tbv:H9L17_06575"/>
<dbReference type="InterPro" id="IPR011322">
    <property type="entry name" value="N-reg_PII-like_a/b"/>
</dbReference>
<sequence length="107" mass="11742">MDVLLCLCTCPDAATAGQLAETLVGERLAACVNIVPGLRSVYRWQDAVQRDEEVLLLIKTTRARYPALQARLPALHPHELPELVAVEVADGLPAYLRWVADAARPLE</sequence>
<reference evidence="2 3" key="1">
    <citation type="submission" date="2020-08" db="EMBL/GenBank/DDBJ databases">
        <title>Genome sequence of Thermomonas brevis KACC 16975T.</title>
        <authorList>
            <person name="Hyun D.-W."/>
            <person name="Bae J.-W."/>
        </authorList>
    </citation>
    <scope>NUCLEOTIDE SEQUENCE [LARGE SCALE GENOMIC DNA]</scope>
    <source>
        <strain evidence="2 3">KACC 16975</strain>
    </source>
</reference>
<evidence type="ECO:0000256" key="1">
    <source>
        <dbReference type="ARBA" id="ARBA00010169"/>
    </source>
</evidence>
<name>A0A7G9QWR3_9GAMM</name>
<accession>A0A7G9QWR3</accession>
<dbReference type="AlphaFoldDB" id="A0A7G9QWR3"/>
<dbReference type="GO" id="GO:0010038">
    <property type="term" value="P:response to metal ion"/>
    <property type="evidence" value="ECO:0007669"/>
    <property type="project" value="InterPro"/>
</dbReference>
<dbReference type="Gene3D" id="3.30.70.120">
    <property type="match status" value="1"/>
</dbReference>
<dbReference type="GO" id="GO:0005507">
    <property type="term" value="F:copper ion binding"/>
    <property type="evidence" value="ECO:0007669"/>
    <property type="project" value="TreeGrafter"/>
</dbReference>
<comment type="similarity">
    <text evidence="1">Belongs to the CutA family.</text>
</comment>
<evidence type="ECO:0000313" key="3">
    <source>
        <dbReference type="Proteomes" id="UP000515977"/>
    </source>
</evidence>
<gene>
    <name evidence="2" type="ORF">H9L17_06575</name>
</gene>
<dbReference type="PANTHER" id="PTHR23419">
    <property type="entry name" value="DIVALENT CATION TOLERANCE CUTA-RELATED"/>
    <property type="match status" value="1"/>
</dbReference>
<dbReference type="InterPro" id="IPR004323">
    <property type="entry name" value="Ion_tolerance_CutA"/>
</dbReference>
<dbReference type="Pfam" id="PF03091">
    <property type="entry name" value="CutA1"/>
    <property type="match status" value="1"/>
</dbReference>
<dbReference type="SUPFAM" id="SSF54913">
    <property type="entry name" value="GlnB-like"/>
    <property type="match status" value="1"/>
</dbReference>
<proteinExistence type="inferred from homology"/>